<accession>A0A080WR30</accession>
<dbReference type="VEuPathDB" id="FungiDB:TERG_12579"/>
<dbReference type="RefSeq" id="XP_047607333.1">
    <property type="nucleotide sequence ID" value="XM_047751522.1"/>
</dbReference>
<evidence type="ECO:0000313" key="1">
    <source>
        <dbReference type="EMBL" id="KFL62800.1"/>
    </source>
</evidence>
<dbReference type="HOGENOM" id="CLU_1705521_0_0_1"/>
<organism evidence="1 2">
    <name type="scientific">Trichophyton rubrum (strain ATCC MYA-4607 / CBS 118892)</name>
    <name type="common">Athlete's foot fungus</name>
    <dbReference type="NCBI Taxonomy" id="559305"/>
    <lineage>
        <taxon>Eukaryota</taxon>
        <taxon>Fungi</taxon>
        <taxon>Dikarya</taxon>
        <taxon>Ascomycota</taxon>
        <taxon>Pezizomycotina</taxon>
        <taxon>Eurotiomycetes</taxon>
        <taxon>Eurotiomycetidae</taxon>
        <taxon>Onygenales</taxon>
        <taxon>Arthrodermataceae</taxon>
        <taxon>Trichophyton</taxon>
    </lineage>
</organism>
<gene>
    <name evidence="1" type="ORF">TERG_12579</name>
</gene>
<sequence>MKQMEQQTYTSPPARAEAEYLSENRVSSLVRIQWFGPLHHPHHRHHQPQLVLDYPWLGSHSFSQGGCRWPTQYLLWGCVWVGWYRPLASLNLNNADKMIYREGERVRCGLVRKPDRLERLFLVKERRGAHWRSLTPPSHCLSCSCRETQLIFQS</sequence>
<dbReference type="EMBL" id="GG700657">
    <property type="protein sequence ID" value="KFL62800.1"/>
    <property type="molecule type" value="Genomic_DNA"/>
</dbReference>
<dbReference type="InParanoid" id="A0A080WR30"/>
<evidence type="ECO:0000313" key="2">
    <source>
        <dbReference type="Proteomes" id="UP000008864"/>
    </source>
</evidence>
<protein>
    <submittedName>
        <fullName evidence="1">Uncharacterized protein</fullName>
    </submittedName>
</protein>
<dbReference type="Proteomes" id="UP000008864">
    <property type="component" value="Unassembled WGS sequence"/>
</dbReference>
<dbReference type="GeneID" id="71777737"/>
<proteinExistence type="predicted"/>
<reference evidence="2" key="1">
    <citation type="journal article" date="2012" name="MBio">
        <title>Comparative genome analysis of Trichophyton rubrum and related dermatophytes reveals candidate genes involved in infection.</title>
        <authorList>
            <person name="Martinez D.A."/>
            <person name="Oliver B.G."/>
            <person name="Graeser Y."/>
            <person name="Goldberg J.M."/>
            <person name="Li W."/>
            <person name="Martinez-Rossi N.M."/>
            <person name="Monod M."/>
            <person name="Shelest E."/>
            <person name="Barton R.C."/>
            <person name="Birch E."/>
            <person name="Brakhage A.A."/>
            <person name="Chen Z."/>
            <person name="Gurr S.J."/>
            <person name="Heiman D."/>
            <person name="Heitman J."/>
            <person name="Kosti I."/>
            <person name="Rossi A."/>
            <person name="Saif S."/>
            <person name="Samalova M."/>
            <person name="Saunders C.W."/>
            <person name="Shea T."/>
            <person name="Summerbell R.C."/>
            <person name="Xu J."/>
            <person name="Young S."/>
            <person name="Zeng Q."/>
            <person name="Birren B.W."/>
            <person name="Cuomo C.A."/>
            <person name="White T.C."/>
        </authorList>
    </citation>
    <scope>NUCLEOTIDE SEQUENCE [LARGE SCALE GENOMIC DNA]</scope>
    <source>
        <strain evidence="2">ATCC MYA-4607 / CBS 118892</strain>
    </source>
</reference>
<name>A0A080WR30_TRIRC</name>
<dbReference type="AlphaFoldDB" id="A0A080WR30"/>
<keyword evidence="2" id="KW-1185">Reference proteome</keyword>